<protein>
    <submittedName>
        <fullName evidence="2">Uncharacterized protein</fullName>
    </submittedName>
</protein>
<dbReference type="Proteomes" id="UP000595205">
    <property type="component" value="Chromosome"/>
</dbReference>
<reference evidence="2 3" key="1">
    <citation type="submission" date="2020-12" db="EMBL/GenBank/DDBJ databases">
        <title>Genome sequence of clinical Mycobacterium intracellulare strains.</title>
        <authorList>
            <person name="Tateishi Y."/>
            <person name="Matsumoto S."/>
            <person name="Fukushima Y."/>
            <person name="Nakajima C."/>
            <person name="Suzuki Y."/>
        </authorList>
    </citation>
    <scope>NUCLEOTIDE SEQUENCE [LARGE SCALE GENOMIC DNA]</scope>
    <source>
        <strain evidence="2 3">M018</strain>
    </source>
</reference>
<sequence>MSFAAARPAVGDACRADLPWRGPQQVRRTAIVPESGAHHPAVDIGPANPKA</sequence>
<proteinExistence type="predicted"/>
<evidence type="ECO:0000313" key="2">
    <source>
        <dbReference type="EMBL" id="BCO98135.1"/>
    </source>
</evidence>
<name>A0A7R7RNG0_MYCIT</name>
<feature type="region of interest" description="Disordered" evidence="1">
    <location>
        <begin position="31"/>
        <end position="51"/>
    </location>
</feature>
<dbReference type="AlphaFoldDB" id="A0A7R7RNG0"/>
<evidence type="ECO:0000313" key="3">
    <source>
        <dbReference type="Proteomes" id="UP000595205"/>
    </source>
</evidence>
<dbReference type="EMBL" id="AP024255">
    <property type="protein sequence ID" value="BCO98135.1"/>
    <property type="molecule type" value="Genomic_DNA"/>
</dbReference>
<accession>A0A7R7RNG0</accession>
<evidence type="ECO:0000256" key="1">
    <source>
        <dbReference type="SAM" id="MobiDB-lite"/>
    </source>
</evidence>
<gene>
    <name evidence="2" type="ORF">MINTM018_09050</name>
</gene>
<organism evidence="2 3">
    <name type="scientific">Mycobacterium intracellulare</name>
    <dbReference type="NCBI Taxonomy" id="1767"/>
    <lineage>
        <taxon>Bacteria</taxon>
        <taxon>Bacillati</taxon>
        <taxon>Actinomycetota</taxon>
        <taxon>Actinomycetes</taxon>
        <taxon>Mycobacteriales</taxon>
        <taxon>Mycobacteriaceae</taxon>
        <taxon>Mycobacterium</taxon>
        <taxon>Mycobacterium avium complex (MAC)</taxon>
    </lineage>
</organism>